<gene>
    <name evidence="2" type="ORF">CR513_61036</name>
</gene>
<evidence type="ECO:0000256" key="1">
    <source>
        <dbReference type="SAM" id="MobiDB-lite"/>
    </source>
</evidence>
<dbReference type="STRING" id="157652.A0A371E439"/>
<feature type="non-terminal residue" evidence="2">
    <location>
        <position position="1"/>
    </location>
</feature>
<organism evidence="2 3">
    <name type="scientific">Mucuna pruriens</name>
    <name type="common">Velvet bean</name>
    <name type="synonym">Dolichos pruriens</name>
    <dbReference type="NCBI Taxonomy" id="157652"/>
    <lineage>
        <taxon>Eukaryota</taxon>
        <taxon>Viridiplantae</taxon>
        <taxon>Streptophyta</taxon>
        <taxon>Embryophyta</taxon>
        <taxon>Tracheophyta</taxon>
        <taxon>Spermatophyta</taxon>
        <taxon>Magnoliopsida</taxon>
        <taxon>eudicotyledons</taxon>
        <taxon>Gunneridae</taxon>
        <taxon>Pentapetalae</taxon>
        <taxon>rosids</taxon>
        <taxon>fabids</taxon>
        <taxon>Fabales</taxon>
        <taxon>Fabaceae</taxon>
        <taxon>Papilionoideae</taxon>
        <taxon>50 kb inversion clade</taxon>
        <taxon>NPAAA clade</taxon>
        <taxon>indigoferoid/millettioid clade</taxon>
        <taxon>Phaseoleae</taxon>
        <taxon>Mucuna</taxon>
    </lineage>
</organism>
<dbReference type="Proteomes" id="UP000257109">
    <property type="component" value="Unassembled WGS sequence"/>
</dbReference>
<reference evidence="2" key="1">
    <citation type="submission" date="2018-05" db="EMBL/GenBank/DDBJ databases">
        <title>Draft genome of Mucuna pruriens seed.</title>
        <authorList>
            <person name="Nnadi N.E."/>
            <person name="Vos R."/>
            <person name="Hasami M.H."/>
            <person name="Devisetty U.K."/>
            <person name="Aguiy J.C."/>
        </authorList>
    </citation>
    <scope>NUCLEOTIDE SEQUENCE [LARGE SCALE GENOMIC DNA]</scope>
    <source>
        <strain evidence="2">JCA_2017</strain>
    </source>
</reference>
<evidence type="ECO:0000313" key="3">
    <source>
        <dbReference type="Proteomes" id="UP000257109"/>
    </source>
</evidence>
<keyword evidence="3" id="KW-1185">Reference proteome</keyword>
<evidence type="ECO:0000313" key="2">
    <source>
        <dbReference type="EMBL" id="RDX60794.1"/>
    </source>
</evidence>
<evidence type="ECO:0008006" key="4">
    <source>
        <dbReference type="Google" id="ProtNLM"/>
    </source>
</evidence>
<dbReference type="EMBL" id="QJKJ01016573">
    <property type="protein sequence ID" value="RDX60794.1"/>
    <property type="molecule type" value="Genomic_DNA"/>
</dbReference>
<proteinExistence type="predicted"/>
<accession>A0A371E439</accession>
<feature type="region of interest" description="Disordered" evidence="1">
    <location>
        <begin position="300"/>
        <end position="320"/>
    </location>
</feature>
<sequence length="344" mass="40165">MESIHLCQRKYAFDNLFDSGLLAAKACNTPMIKNNKLLYDTNASSHDPASYRRLIARLLYLTPYSPYEAPTWVLKYVTSLLVRTRTCMCFKSPWIFPIMFSQSLKEKIMISRLLKWRLPLKALDLWEVVKEDYGPRSEITKKKKTRKAKAKTFLFVGVSQTVFTRIKTLKLAKTIWNYLREEYVGNERIHRIKEFETIKEYSDNLLGIANKMRLLGSNFAYSKIVEKILVTIPERYEASIALLENTKDLSKITLMEVIHALQAQEQRLLMRENHGVEGALPTKHHNVETNKKKYFKKNQLVKDENSANNQNKGKGQWKNYPPYQHGGKMGHPPFRCWKRPVAKC</sequence>
<protein>
    <recommendedName>
        <fullName evidence="4">Copia protein</fullName>
    </recommendedName>
</protein>
<dbReference type="OrthoDB" id="1711498at2759"/>
<name>A0A371E439_MUCPR</name>
<dbReference type="PANTHER" id="PTHR35317">
    <property type="entry name" value="OS04G0629600 PROTEIN"/>
    <property type="match status" value="1"/>
</dbReference>
<dbReference type="PANTHER" id="PTHR35317:SF11">
    <property type="entry name" value="CCHC-TYPE DOMAIN-CONTAINING PROTEIN"/>
    <property type="match status" value="1"/>
</dbReference>
<feature type="non-terminal residue" evidence="2">
    <location>
        <position position="344"/>
    </location>
</feature>
<feature type="compositionally biased region" description="Low complexity" evidence="1">
    <location>
        <begin position="308"/>
        <end position="319"/>
    </location>
</feature>
<dbReference type="AlphaFoldDB" id="A0A371E439"/>
<dbReference type="Pfam" id="PF14223">
    <property type="entry name" value="Retrotran_gag_2"/>
    <property type="match status" value="1"/>
</dbReference>
<comment type="caution">
    <text evidence="2">The sequence shown here is derived from an EMBL/GenBank/DDBJ whole genome shotgun (WGS) entry which is preliminary data.</text>
</comment>